<feature type="transmembrane region" description="Helical" evidence="1">
    <location>
        <begin position="109"/>
        <end position="129"/>
    </location>
</feature>
<dbReference type="InterPro" id="IPR026100">
    <property type="entry name" value="Tmem223"/>
</dbReference>
<keyword evidence="1" id="KW-1133">Transmembrane helix</keyword>
<reference evidence="2" key="1">
    <citation type="submission" date="2024-04" db="EMBL/GenBank/DDBJ databases">
        <authorList>
            <consortium name="Molecular Ecology Group"/>
        </authorList>
    </citation>
    <scope>NUCLEOTIDE SEQUENCE</scope>
</reference>
<dbReference type="AlphaFoldDB" id="A0AAV2NWY7"/>
<name>A0AAV2NWY7_9HYME</name>
<protein>
    <recommendedName>
        <fullName evidence="4">Transmembrane protein 186</fullName>
    </recommendedName>
</protein>
<feature type="transmembrane region" description="Helical" evidence="1">
    <location>
        <begin position="149"/>
        <end position="172"/>
    </location>
</feature>
<evidence type="ECO:0000313" key="3">
    <source>
        <dbReference type="Proteomes" id="UP001497644"/>
    </source>
</evidence>
<sequence>MFGLLLKHPIIFKALLTEAQSTRGMMQKCLKYDKNIFLSVLSVRTFLTRSIRLFDGLVQPASFLKPSKLPQSLVVRHQQISKLTLDVNTNVRNNVILYKNENDRYFRNIRIFAIGQLFGWSVLALYTYTPDFLDIFTTDIKLKEFLKKHLFRLPTFVFSIFAGPVTFGFMYATCARNVKYIILNKGGKTLSLSTYHLWKRKSDIINLPIGMARCTSHRTDVGVCIPLKIKNRFFYYLIDKKGTFVNPSLFDHTTG</sequence>
<dbReference type="EMBL" id="OZ034828">
    <property type="protein sequence ID" value="CAL1685040.1"/>
    <property type="molecule type" value="Genomic_DNA"/>
</dbReference>
<dbReference type="InterPro" id="IPR045325">
    <property type="entry name" value="TMEM70/TMEM186/TMEM223"/>
</dbReference>
<organism evidence="2 3">
    <name type="scientific">Lasius platythorax</name>
    <dbReference type="NCBI Taxonomy" id="488582"/>
    <lineage>
        <taxon>Eukaryota</taxon>
        <taxon>Metazoa</taxon>
        <taxon>Ecdysozoa</taxon>
        <taxon>Arthropoda</taxon>
        <taxon>Hexapoda</taxon>
        <taxon>Insecta</taxon>
        <taxon>Pterygota</taxon>
        <taxon>Neoptera</taxon>
        <taxon>Endopterygota</taxon>
        <taxon>Hymenoptera</taxon>
        <taxon>Apocrita</taxon>
        <taxon>Aculeata</taxon>
        <taxon>Formicoidea</taxon>
        <taxon>Formicidae</taxon>
        <taxon>Formicinae</taxon>
        <taxon>Lasius</taxon>
        <taxon>Lasius</taxon>
    </lineage>
</organism>
<evidence type="ECO:0000256" key="1">
    <source>
        <dbReference type="SAM" id="Phobius"/>
    </source>
</evidence>
<dbReference type="Pfam" id="PF06979">
    <property type="entry name" value="TMEM70"/>
    <property type="match status" value="1"/>
</dbReference>
<evidence type="ECO:0000313" key="2">
    <source>
        <dbReference type="EMBL" id="CAL1685040.1"/>
    </source>
</evidence>
<keyword evidence="3" id="KW-1185">Reference proteome</keyword>
<accession>A0AAV2NWY7</accession>
<keyword evidence="1" id="KW-0812">Transmembrane</keyword>
<dbReference type="PANTHER" id="PTHR14549">
    <property type="entry name" value="TRANSMEMBRANE PROTEIN 223"/>
    <property type="match status" value="1"/>
</dbReference>
<proteinExistence type="predicted"/>
<dbReference type="PANTHER" id="PTHR14549:SF2">
    <property type="entry name" value="TRANSMEMBRANE PROTEIN 223"/>
    <property type="match status" value="1"/>
</dbReference>
<gene>
    <name evidence="2" type="ORF">LPLAT_LOCUS10528</name>
</gene>
<dbReference type="GO" id="GO:0005739">
    <property type="term" value="C:mitochondrion"/>
    <property type="evidence" value="ECO:0007669"/>
    <property type="project" value="TreeGrafter"/>
</dbReference>
<evidence type="ECO:0008006" key="4">
    <source>
        <dbReference type="Google" id="ProtNLM"/>
    </source>
</evidence>
<keyword evidence="1" id="KW-0472">Membrane</keyword>
<dbReference type="Proteomes" id="UP001497644">
    <property type="component" value="Chromosome 5"/>
</dbReference>